<evidence type="ECO:0000259" key="11">
    <source>
        <dbReference type="PROSITE" id="PS51195"/>
    </source>
</evidence>
<dbReference type="GO" id="GO:0005829">
    <property type="term" value="C:cytosol"/>
    <property type="evidence" value="ECO:0007669"/>
    <property type="project" value="TreeGrafter"/>
</dbReference>
<reference evidence="12 13" key="1">
    <citation type="journal article" date="2016" name="Nat. Commun.">
        <title>Thousands of microbial genomes shed light on interconnected biogeochemical processes in an aquifer system.</title>
        <authorList>
            <person name="Anantharaman K."/>
            <person name="Brown C.T."/>
            <person name="Hug L.A."/>
            <person name="Sharon I."/>
            <person name="Castelle C.J."/>
            <person name="Probst A.J."/>
            <person name="Thomas B.C."/>
            <person name="Singh A."/>
            <person name="Wilkins M.J."/>
            <person name="Karaoz U."/>
            <person name="Brodie E.L."/>
            <person name="Williams K.H."/>
            <person name="Hubbard S.S."/>
            <person name="Banfield J.F."/>
        </authorList>
    </citation>
    <scope>NUCLEOTIDE SEQUENCE [LARGE SCALE GENOMIC DNA]</scope>
</reference>
<dbReference type="Pfam" id="PF00271">
    <property type="entry name" value="Helicase_C"/>
    <property type="match status" value="1"/>
</dbReference>
<evidence type="ECO:0008006" key="14">
    <source>
        <dbReference type="Google" id="ProtNLM"/>
    </source>
</evidence>
<comment type="caution">
    <text evidence="12">The sequence shown here is derived from an EMBL/GenBank/DDBJ whole genome shotgun (WGS) entry which is preliminary data.</text>
</comment>
<sequence length="391" mass="44238">MYKRHYRRGRRNYKTSTGKKSTHEVLSAIRAVQTALKTNGQTAESFNPQHKFGDFPISERLKKNIEYKKYTNPTPIQDAVIPTILEGRDLIGIANTGTGKTAAFLIPLIEKVLNDKNQKVLIITPTRELASQISDELYAFTYEMKISWSVCIGGKNLGRQMDELRKNPNFVIGTPGRLKDLSQKGHLRLNEFNNVVLDEADRMVDMGFIHDIKYFIAGLPWTRQSLFFSATIPPKAKEILKSFVKDPVTISVKTSDIIENISHEIIEINGKITKLEKLQELLNQEGFEKVLIFGRTKWGVQRLSNELVKRGFRAAAIHGNKNQGQRQIALDDFKNNRISVLLATDIASRGIDIGDISHVINYDLPGSYEDYIHRIGRTGRANKKGVALTFV</sequence>
<name>A0A1F7XA75_9BACT</name>
<proteinExistence type="inferred from homology"/>
<dbReference type="PROSITE" id="PS51195">
    <property type="entry name" value="Q_MOTIF"/>
    <property type="match status" value="1"/>
</dbReference>
<gene>
    <name evidence="12" type="ORF">A2Z22_01710</name>
</gene>
<dbReference type="PANTHER" id="PTHR47959">
    <property type="entry name" value="ATP-DEPENDENT RNA HELICASE RHLE-RELATED"/>
    <property type="match status" value="1"/>
</dbReference>
<dbReference type="InterPro" id="IPR044742">
    <property type="entry name" value="DEAD/DEAH_RhlB"/>
</dbReference>
<dbReference type="InterPro" id="IPR001650">
    <property type="entry name" value="Helicase_C-like"/>
</dbReference>
<evidence type="ECO:0000259" key="10">
    <source>
        <dbReference type="PROSITE" id="PS51194"/>
    </source>
</evidence>
<evidence type="ECO:0000256" key="4">
    <source>
        <dbReference type="ARBA" id="ARBA00022840"/>
    </source>
</evidence>
<feature type="compositionally biased region" description="Basic residues" evidence="8">
    <location>
        <begin position="1"/>
        <end position="13"/>
    </location>
</feature>
<dbReference type="AlphaFoldDB" id="A0A1F7XA75"/>
<dbReference type="PROSITE" id="PS51192">
    <property type="entry name" value="HELICASE_ATP_BIND_1"/>
    <property type="match status" value="1"/>
</dbReference>
<keyword evidence="2 7" id="KW-0378">Hydrolase</keyword>
<dbReference type="PROSITE" id="PS51194">
    <property type="entry name" value="HELICASE_CTER"/>
    <property type="match status" value="1"/>
</dbReference>
<dbReference type="GO" id="GO:0003724">
    <property type="term" value="F:RNA helicase activity"/>
    <property type="evidence" value="ECO:0007669"/>
    <property type="project" value="InterPro"/>
</dbReference>
<evidence type="ECO:0000256" key="3">
    <source>
        <dbReference type="ARBA" id="ARBA00022806"/>
    </source>
</evidence>
<dbReference type="CDD" id="cd00268">
    <property type="entry name" value="DEADc"/>
    <property type="match status" value="1"/>
</dbReference>
<dbReference type="InterPro" id="IPR050079">
    <property type="entry name" value="DEAD_box_RNA_helicase"/>
</dbReference>
<comment type="similarity">
    <text evidence="5 7">Belongs to the DEAD box helicase family.</text>
</comment>
<evidence type="ECO:0000256" key="1">
    <source>
        <dbReference type="ARBA" id="ARBA00022741"/>
    </source>
</evidence>
<feature type="domain" description="DEAD-box RNA helicase Q" evidence="11">
    <location>
        <begin position="50"/>
        <end position="78"/>
    </location>
</feature>
<dbReference type="InterPro" id="IPR014001">
    <property type="entry name" value="Helicase_ATP-bd"/>
</dbReference>
<dbReference type="GO" id="GO:0003676">
    <property type="term" value="F:nucleic acid binding"/>
    <property type="evidence" value="ECO:0007669"/>
    <property type="project" value="InterPro"/>
</dbReference>
<dbReference type="InterPro" id="IPR000629">
    <property type="entry name" value="RNA-helicase_DEAD-box_CS"/>
</dbReference>
<evidence type="ECO:0000256" key="7">
    <source>
        <dbReference type="RuleBase" id="RU000492"/>
    </source>
</evidence>
<dbReference type="Proteomes" id="UP000177053">
    <property type="component" value="Unassembled WGS sequence"/>
</dbReference>
<dbReference type="GO" id="GO:0005524">
    <property type="term" value="F:ATP binding"/>
    <property type="evidence" value="ECO:0007669"/>
    <property type="project" value="UniProtKB-KW"/>
</dbReference>
<keyword evidence="1 7" id="KW-0547">Nucleotide-binding</keyword>
<dbReference type="CDD" id="cd18787">
    <property type="entry name" value="SF2_C_DEAD"/>
    <property type="match status" value="1"/>
</dbReference>
<feature type="short sequence motif" description="Q motif" evidence="6">
    <location>
        <begin position="50"/>
        <end position="78"/>
    </location>
</feature>
<dbReference type="InterPro" id="IPR027417">
    <property type="entry name" value="P-loop_NTPase"/>
</dbReference>
<dbReference type="SUPFAM" id="SSF52540">
    <property type="entry name" value="P-loop containing nucleoside triphosphate hydrolases"/>
    <property type="match status" value="1"/>
</dbReference>
<evidence type="ECO:0000256" key="6">
    <source>
        <dbReference type="PROSITE-ProRule" id="PRU00552"/>
    </source>
</evidence>
<dbReference type="Pfam" id="PF00270">
    <property type="entry name" value="DEAD"/>
    <property type="match status" value="1"/>
</dbReference>
<dbReference type="InterPro" id="IPR011545">
    <property type="entry name" value="DEAD/DEAH_box_helicase_dom"/>
</dbReference>
<feature type="domain" description="Helicase ATP-binding" evidence="9">
    <location>
        <begin position="81"/>
        <end position="250"/>
    </location>
</feature>
<evidence type="ECO:0000313" key="12">
    <source>
        <dbReference type="EMBL" id="OGM11930.1"/>
    </source>
</evidence>
<dbReference type="Gene3D" id="3.40.50.300">
    <property type="entry name" value="P-loop containing nucleotide triphosphate hydrolases"/>
    <property type="match status" value="2"/>
</dbReference>
<evidence type="ECO:0000256" key="5">
    <source>
        <dbReference type="ARBA" id="ARBA00038437"/>
    </source>
</evidence>
<dbReference type="EMBL" id="MGFS01000007">
    <property type="protein sequence ID" value="OGM11930.1"/>
    <property type="molecule type" value="Genomic_DNA"/>
</dbReference>
<organism evidence="12 13">
    <name type="scientific">Candidatus Woesebacteria bacterium RBG_16_34_12</name>
    <dbReference type="NCBI Taxonomy" id="1802480"/>
    <lineage>
        <taxon>Bacteria</taxon>
        <taxon>Candidatus Woeseibacteriota</taxon>
    </lineage>
</organism>
<feature type="domain" description="Helicase C-terminal" evidence="10">
    <location>
        <begin position="274"/>
        <end position="391"/>
    </location>
</feature>
<feature type="region of interest" description="Disordered" evidence="8">
    <location>
        <begin position="1"/>
        <end position="21"/>
    </location>
</feature>
<keyword evidence="3 7" id="KW-0347">Helicase</keyword>
<evidence type="ECO:0000256" key="8">
    <source>
        <dbReference type="SAM" id="MobiDB-lite"/>
    </source>
</evidence>
<dbReference type="SMART" id="SM00490">
    <property type="entry name" value="HELICc"/>
    <property type="match status" value="1"/>
</dbReference>
<dbReference type="GO" id="GO:0016787">
    <property type="term" value="F:hydrolase activity"/>
    <property type="evidence" value="ECO:0007669"/>
    <property type="project" value="UniProtKB-KW"/>
</dbReference>
<protein>
    <recommendedName>
        <fullName evidence="14">RNA helicase</fullName>
    </recommendedName>
</protein>
<evidence type="ECO:0000313" key="13">
    <source>
        <dbReference type="Proteomes" id="UP000177053"/>
    </source>
</evidence>
<evidence type="ECO:0000256" key="2">
    <source>
        <dbReference type="ARBA" id="ARBA00022801"/>
    </source>
</evidence>
<dbReference type="PANTHER" id="PTHR47959:SF13">
    <property type="entry name" value="ATP-DEPENDENT RNA HELICASE RHLE"/>
    <property type="match status" value="1"/>
</dbReference>
<evidence type="ECO:0000259" key="9">
    <source>
        <dbReference type="PROSITE" id="PS51192"/>
    </source>
</evidence>
<accession>A0A1F7XA75</accession>
<dbReference type="SMART" id="SM00487">
    <property type="entry name" value="DEXDc"/>
    <property type="match status" value="1"/>
</dbReference>
<dbReference type="PROSITE" id="PS00039">
    <property type="entry name" value="DEAD_ATP_HELICASE"/>
    <property type="match status" value="1"/>
</dbReference>
<dbReference type="InterPro" id="IPR014014">
    <property type="entry name" value="RNA_helicase_DEAD_Q_motif"/>
</dbReference>
<keyword evidence="4 7" id="KW-0067">ATP-binding</keyword>